<dbReference type="Pfam" id="PF06245">
    <property type="entry name" value="DUF1015"/>
    <property type="match status" value="1"/>
</dbReference>
<dbReference type="InterPro" id="IPR008323">
    <property type="entry name" value="UCP033563"/>
</dbReference>
<organism evidence="1 2">
    <name type="scientific">Jatrophihabitans telluris</name>
    <dbReference type="NCBI Taxonomy" id="2038343"/>
    <lineage>
        <taxon>Bacteria</taxon>
        <taxon>Bacillati</taxon>
        <taxon>Actinomycetota</taxon>
        <taxon>Actinomycetes</taxon>
        <taxon>Jatrophihabitantales</taxon>
        <taxon>Jatrophihabitantaceae</taxon>
        <taxon>Jatrophihabitans</taxon>
    </lineage>
</organism>
<name>A0ABY4R524_9ACTN</name>
<dbReference type="EMBL" id="CP097332">
    <property type="protein sequence ID" value="UQX90111.1"/>
    <property type="molecule type" value="Genomic_DNA"/>
</dbReference>
<gene>
    <name evidence="1" type="ORF">M6D93_08955</name>
</gene>
<reference evidence="1" key="2">
    <citation type="submission" date="2022-05" db="EMBL/GenBank/DDBJ databases">
        <authorList>
            <person name="Kim J.-S."/>
            <person name="Lee K."/>
            <person name="Suh M."/>
            <person name="Eom M."/>
            <person name="Kim J.-S."/>
            <person name="Kim D.-S."/>
            <person name="Ko S.-H."/>
            <person name="Shin Y."/>
            <person name="Lee J.-S."/>
        </authorList>
    </citation>
    <scope>NUCLEOTIDE SEQUENCE</scope>
    <source>
        <strain evidence="1">N237</strain>
    </source>
</reference>
<dbReference type="RefSeq" id="WP_249774007.1">
    <property type="nucleotide sequence ID" value="NZ_CP097332.1"/>
</dbReference>
<sequence length="427" mass="45207">MTQPSSAHPRPNAADGLSLAPFRALRFTGDIGRRLCPPYDVISDVDREDLLAADARNAVRLVLPGSSKAERDGAADNPIYPATASLLSDWIADGTLSEVGEPALFVYEMSDDTGTTRGLIGALELRSPEDGVILPHENTMAGPVADRLALMQATEANLEAIYLVYDGGGAASEAVATVSADEPVFIAQTPDGLTHRLWSITDPVTLSTIAQDLAGRRALIADGHHRYATYLQLQAEHAGEPGPWDRGLTLLVDTTAYGPQVHPIHRVVDLPFERSVELSRQVLSVNAVPSLAEALALIDEIDGFAAVLSDGRRFEVIHSFDPEALAAGLGDVAGTALGSLDVTVLHRCLVEGAWGLNDNTETVDYAHDIPDALEAADGGTRTAVLLRPTPVTAVAEVAAAGGRMPRKSTLFTPKPASGVLLRRFADQ</sequence>
<keyword evidence="2" id="KW-1185">Reference proteome</keyword>
<accession>A0ABY4R524</accession>
<protein>
    <submittedName>
        <fullName evidence="1">DUF1015 domain-containing protein</fullName>
    </submittedName>
</protein>
<dbReference type="PIRSF" id="PIRSF033563">
    <property type="entry name" value="UCP033563"/>
    <property type="match status" value="1"/>
</dbReference>
<dbReference type="PANTHER" id="PTHR36454:SF1">
    <property type="entry name" value="DUF1015 DOMAIN-CONTAINING PROTEIN"/>
    <property type="match status" value="1"/>
</dbReference>
<dbReference type="PANTHER" id="PTHR36454">
    <property type="entry name" value="LMO2823 PROTEIN"/>
    <property type="match status" value="1"/>
</dbReference>
<reference evidence="1" key="1">
    <citation type="journal article" date="2018" name="Int. J. Syst. Evol. Microbiol.">
        <title>Jatrophihabitans telluris sp. nov., isolated from sediment soil of lava forest wetlands and the emended description of the genus Jatrophihabitans.</title>
        <authorList>
            <person name="Lee K.C."/>
            <person name="Suh M.K."/>
            <person name="Eom M.K."/>
            <person name="Kim K.K."/>
            <person name="Kim J.S."/>
            <person name="Kim D.S."/>
            <person name="Ko S.H."/>
            <person name="Shin Y.K."/>
            <person name="Lee J.S."/>
        </authorList>
    </citation>
    <scope>NUCLEOTIDE SEQUENCE</scope>
    <source>
        <strain evidence="1">N237</strain>
    </source>
</reference>
<proteinExistence type="predicted"/>
<dbReference type="Proteomes" id="UP001056336">
    <property type="component" value="Chromosome"/>
</dbReference>
<evidence type="ECO:0000313" key="1">
    <source>
        <dbReference type="EMBL" id="UQX90111.1"/>
    </source>
</evidence>
<evidence type="ECO:0000313" key="2">
    <source>
        <dbReference type="Proteomes" id="UP001056336"/>
    </source>
</evidence>